<comment type="caution">
    <text evidence="2">The sequence shown here is derived from an EMBL/GenBank/DDBJ whole genome shotgun (WGS) entry which is preliminary data.</text>
</comment>
<dbReference type="EMBL" id="CAKOFQ010006897">
    <property type="protein sequence ID" value="CAH1980577.1"/>
    <property type="molecule type" value="Genomic_DNA"/>
</dbReference>
<evidence type="ECO:0000313" key="2">
    <source>
        <dbReference type="EMBL" id="CAH1980577.1"/>
    </source>
</evidence>
<proteinExistence type="predicted"/>
<dbReference type="InterPro" id="IPR036691">
    <property type="entry name" value="Endo/exonu/phosph_ase_sf"/>
</dbReference>
<dbReference type="SUPFAM" id="SSF56219">
    <property type="entry name" value="DNase I-like"/>
    <property type="match status" value="1"/>
</dbReference>
<organism evidence="2 3">
    <name type="scientific">Acanthoscelides obtectus</name>
    <name type="common">Bean weevil</name>
    <name type="synonym">Bruchus obtectus</name>
    <dbReference type="NCBI Taxonomy" id="200917"/>
    <lineage>
        <taxon>Eukaryota</taxon>
        <taxon>Metazoa</taxon>
        <taxon>Ecdysozoa</taxon>
        <taxon>Arthropoda</taxon>
        <taxon>Hexapoda</taxon>
        <taxon>Insecta</taxon>
        <taxon>Pterygota</taxon>
        <taxon>Neoptera</taxon>
        <taxon>Endopterygota</taxon>
        <taxon>Coleoptera</taxon>
        <taxon>Polyphaga</taxon>
        <taxon>Cucujiformia</taxon>
        <taxon>Chrysomeloidea</taxon>
        <taxon>Chrysomelidae</taxon>
        <taxon>Bruchinae</taxon>
        <taxon>Bruchini</taxon>
        <taxon>Acanthoscelides</taxon>
    </lineage>
</organism>
<reference evidence="2" key="1">
    <citation type="submission" date="2022-03" db="EMBL/GenBank/DDBJ databases">
        <authorList>
            <person name="Sayadi A."/>
        </authorList>
    </citation>
    <scope>NUCLEOTIDE SEQUENCE</scope>
</reference>
<feature type="domain" description="Endonuclease/exonuclease/phosphatase" evidence="1">
    <location>
        <begin position="19"/>
        <end position="208"/>
    </location>
</feature>
<keyword evidence="3" id="KW-1185">Reference proteome</keyword>
<accession>A0A9P0PCF9</accession>
<name>A0A9P0PCF9_ACAOB</name>
<dbReference type="Gene3D" id="3.60.10.10">
    <property type="entry name" value="Endonuclease/exonuclease/phosphatase"/>
    <property type="match status" value="1"/>
</dbReference>
<dbReference type="Proteomes" id="UP001152888">
    <property type="component" value="Unassembled WGS sequence"/>
</dbReference>
<dbReference type="OrthoDB" id="416454at2759"/>
<dbReference type="PANTHER" id="PTHR33776:SF3">
    <property type="entry name" value="PHD-TYPE DOMAIN-CONTAINING PROTEIN"/>
    <property type="match status" value="1"/>
</dbReference>
<evidence type="ECO:0000259" key="1">
    <source>
        <dbReference type="Pfam" id="PF03372"/>
    </source>
</evidence>
<dbReference type="Pfam" id="PF03372">
    <property type="entry name" value="Exo_endo_phos"/>
    <property type="match status" value="1"/>
</dbReference>
<dbReference type="InterPro" id="IPR005135">
    <property type="entry name" value="Endo/exonuclease/phosphatase"/>
</dbReference>
<evidence type="ECO:0000313" key="3">
    <source>
        <dbReference type="Proteomes" id="UP001152888"/>
    </source>
</evidence>
<protein>
    <recommendedName>
        <fullName evidence="1">Endonuclease/exonuclease/phosphatase domain-containing protein</fullName>
    </recommendedName>
</protein>
<dbReference type="AlphaFoldDB" id="A0A9P0PCF9"/>
<gene>
    <name evidence="2" type="ORF">ACAOBT_LOCUS14069</name>
</gene>
<dbReference type="PANTHER" id="PTHR33776">
    <property type="entry name" value="ENDO/EXONUCLEASE/PHOSPHATASE DOMAIN-CONTAINING PROTEIN"/>
    <property type="match status" value="1"/>
</dbReference>
<sequence>MEHQVKLGYLNIQSLKNLNSPTILKKLNQLKGLIERKQPDVLAITESWLRNDRKYDALEIDGYTLFREDRPYDERGGGVLLYVRAGLEPNRIQVPRSESADQLFVSICFNGNTYVIGVVYDPPLKKNYSVNDKKNFVDALRNSLVLATEVSNTVVCVGDVNVNFLDTDSSLTRYFSGMLSRIGFIQMIREPTHYTSTETLIDVLLCKEPRIVTEPILEELDGFSKHRYISCNIGVTVTSDDNSNSTTALGPSSDDDIIQDSIRSVNTTALSLSLLRI</sequence>
<dbReference type="GO" id="GO:0003824">
    <property type="term" value="F:catalytic activity"/>
    <property type="evidence" value="ECO:0007669"/>
    <property type="project" value="InterPro"/>
</dbReference>